<evidence type="ECO:0000313" key="5">
    <source>
        <dbReference type="Proteomes" id="UP000283786"/>
    </source>
</evidence>
<evidence type="ECO:0000256" key="3">
    <source>
        <dbReference type="ARBA" id="ARBA00022801"/>
    </source>
</evidence>
<dbReference type="InterPro" id="IPR002508">
    <property type="entry name" value="MurNAc-LAA_cat"/>
</dbReference>
<evidence type="ECO:0000256" key="1">
    <source>
        <dbReference type="ARBA" id="ARBA00001561"/>
    </source>
</evidence>
<dbReference type="SUPFAM" id="SSF53187">
    <property type="entry name" value="Zn-dependent exopeptidases"/>
    <property type="match status" value="1"/>
</dbReference>
<dbReference type="KEGG" id="palw:PSAL_016510"/>
<evidence type="ECO:0000313" key="4">
    <source>
        <dbReference type="EMBL" id="QPM90413.1"/>
    </source>
</evidence>
<dbReference type="GO" id="GO:0009253">
    <property type="term" value="P:peptidoglycan catabolic process"/>
    <property type="evidence" value="ECO:0007669"/>
    <property type="project" value="InterPro"/>
</dbReference>
<evidence type="ECO:0000256" key="2">
    <source>
        <dbReference type="ARBA" id="ARBA00011901"/>
    </source>
</evidence>
<comment type="catalytic activity">
    <reaction evidence="1">
        <text>Hydrolyzes the link between N-acetylmuramoyl residues and L-amino acid residues in certain cell-wall glycopeptides.</text>
        <dbReference type="EC" id="3.5.1.28"/>
    </reaction>
</comment>
<gene>
    <name evidence="4" type="ORF">PSAL_016510</name>
</gene>
<protein>
    <recommendedName>
        <fullName evidence="2">N-acetylmuramoyl-L-alanine amidase</fullName>
        <ecNumber evidence="2">3.5.1.28</ecNumber>
    </recommendedName>
</protein>
<dbReference type="EMBL" id="CP060436">
    <property type="protein sequence ID" value="QPM90413.1"/>
    <property type="molecule type" value="Genomic_DNA"/>
</dbReference>
<accession>A0A418SHH4</accession>
<dbReference type="SMART" id="SM00646">
    <property type="entry name" value="Ami_3"/>
    <property type="match status" value="1"/>
</dbReference>
<dbReference type="Gene3D" id="3.40.630.40">
    <property type="entry name" value="Zn-dependent exopeptidases"/>
    <property type="match status" value="1"/>
</dbReference>
<dbReference type="Proteomes" id="UP000283786">
    <property type="component" value="Chromosome"/>
</dbReference>
<dbReference type="RefSeq" id="WP_231388657.1">
    <property type="nucleotide sequence ID" value="NZ_CP060436.1"/>
</dbReference>
<dbReference type="PANTHER" id="PTHR30404">
    <property type="entry name" value="N-ACETYLMURAMOYL-L-ALANINE AMIDASE"/>
    <property type="match status" value="1"/>
</dbReference>
<dbReference type="EC" id="3.5.1.28" evidence="2"/>
<keyword evidence="5" id="KW-1185">Reference proteome</keyword>
<dbReference type="AlphaFoldDB" id="A0A418SHH4"/>
<dbReference type="GO" id="GO:0030288">
    <property type="term" value="C:outer membrane-bounded periplasmic space"/>
    <property type="evidence" value="ECO:0007669"/>
    <property type="project" value="TreeGrafter"/>
</dbReference>
<name>A0A418SHH4_9RHOB</name>
<reference evidence="4 5" key="1">
    <citation type="submission" date="2020-08" db="EMBL/GenBank/DDBJ databases">
        <title>Genome sequence of Rhodobacteraceae bacterium Lw-13e.</title>
        <authorList>
            <person name="Poehlein A."/>
            <person name="Wolter L."/>
            <person name="Daniel R."/>
            <person name="Brinkhoff T."/>
        </authorList>
    </citation>
    <scope>NUCLEOTIDE SEQUENCE [LARGE SCALE GENOMIC DNA]</scope>
    <source>
        <strain evidence="4 5">Lw-13e</strain>
    </source>
</reference>
<dbReference type="CDD" id="cd02696">
    <property type="entry name" value="MurNAc-LAA"/>
    <property type="match status" value="1"/>
</dbReference>
<dbReference type="InterPro" id="IPR021731">
    <property type="entry name" value="AMIN_dom"/>
</dbReference>
<dbReference type="Gene3D" id="2.60.40.3500">
    <property type="match status" value="1"/>
</dbReference>
<dbReference type="InterPro" id="IPR050695">
    <property type="entry name" value="N-acetylmuramoyl_amidase_3"/>
</dbReference>
<proteinExistence type="predicted"/>
<dbReference type="Pfam" id="PF01520">
    <property type="entry name" value="Amidase_3"/>
    <property type="match status" value="1"/>
</dbReference>
<dbReference type="GO" id="GO:0008745">
    <property type="term" value="F:N-acetylmuramoyl-L-alanine amidase activity"/>
    <property type="evidence" value="ECO:0007669"/>
    <property type="project" value="UniProtKB-EC"/>
</dbReference>
<dbReference type="PANTHER" id="PTHR30404:SF0">
    <property type="entry name" value="N-ACETYLMURAMOYL-L-ALANINE AMIDASE AMIC"/>
    <property type="match status" value="1"/>
</dbReference>
<organism evidence="4 5">
    <name type="scientific">Pseudooceanicola algae</name>
    <dbReference type="NCBI Taxonomy" id="1537215"/>
    <lineage>
        <taxon>Bacteria</taxon>
        <taxon>Pseudomonadati</taxon>
        <taxon>Pseudomonadota</taxon>
        <taxon>Alphaproteobacteria</taxon>
        <taxon>Rhodobacterales</taxon>
        <taxon>Paracoccaceae</taxon>
        <taxon>Pseudooceanicola</taxon>
    </lineage>
</organism>
<dbReference type="Pfam" id="PF11741">
    <property type="entry name" value="AMIN"/>
    <property type="match status" value="1"/>
</dbReference>
<keyword evidence="3" id="KW-0378">Hydrolase</keyword>
<sequence>MKSLGMILRAGMLAVALLSGQGAVGPGALAQATLEAGQSRIRDRRGALEVDLRLTVPVPYRIFSLNDPMRIIFDFGGADLPLTPGKRLLQSKSVTAVQMGPVQPGWSRMVLELGAPMVLDRAGMTTDGGKGRLLARFVASDASAFDAGTGAGPDPDWARLRPALTLPAPEAGAHLRVLLDPGHGGLDPGAEYDGVTESHLMMTFATEVRTALMGAGFDVLLTRNGDQFIPLETRVEMAHAQGADLFISLHADALAEGRAWGATVHTLSPSASDEASRKLAERHRRGDLLSGIDLSHSDDVVADVLMDLARMETQPRSEALADAIVGQMRSQGLPLNTRPRRAAGYSVLKAPDIPSVLIETGFLSSPRDRRNLTDPAFRARMAAAVRDAVLTWQSQDRVLAGLRRR</sequence>